<reference evidence="2" key="2">
    <citation type="submission" date="2023-03" db="EMBL/GenBank/DDBJ databases">
        <title>Complete genome sequences of 52 Bacillus and Priestia strains isolated from West-African fermentations and 26 reference strains from the DSMZ collection.</title>
        <authorList>
            <person name="Wiedenbein E.S."/>
            <person name="Canoy T.S."/>
            <person name="Hui Y."/>
            <person name="Parkouda C."/>
            <person name="Dawende C."/>
            <person name="Ametefe E."/>
            <person name="Jespersen L."/>
            <person name="Nielsen D.S."/>
        </authorList>
    </citation>
    <scope>NUCLEOTIDE SEQUENCE</scope>
    <source>
        <strain evidence="2">PRO56</strain>
    </source>
</reference>
<reference evidence="1 3" key="1">
    <citation type="submission" date="2014-12" db="EMBL/GenBank/DDBJ databases">
        <title>Comparative genome analysis of Bacillus coagulans HM-08, Clostridium butyricum HM-68, Bacillus subtilis HM-66 and Bacillus licheniformis BL-09.</title>
        <authorList>
            <person name="Zhang H."/>
        </authorList>
    </citation>
    <scope>NUCLEOTIDE SEQUENCE [LARGE SCALE GENOMIC DNA]</scope>
    <source>
        <strain evidence="1 3">HM-66</strain>
    </source>
</reference>
<accession>A0A0D1JFH1</accession>
<evidence type="ECO:0000313" key="1">
    <source>
        <dbReference type="EMBL" id="KIU11159.1"/>
    </source>
</evidence>
<proteinExistence type="predicted"/>
<dbReference type="EMBL" id="CP120576">
    <property type="protein sequence ID" value="WEY83533.1"/>
    <property type="molecule type" value="Genomic_DNA"/>
</dbReference>
<sequence>MLKMITVWYKYYDDNDPKLNHIEDGWSKDEYPKPIKSSFANQEAWRKSEWERKYAYLDEKCRVVDATKAIWLK</sequence>
<dbReference type="RefSeq" id="WP_202412126.1">
    <property type="nucleotide sequence ID" value="NZ_CAJNQI010000009.1"/>
</dbReference>
<name>A0A0D1JFH1_BACIU</name>
<dbReference type="AlphaFoldDB" id="A0A0D1JFH1"/>
<dbReference type="Proteomes" id="UP001214898">
    <property type="component" value="Chromosome"/>
</dbReference>
<organism evidence="1 3">
    <name type="scientific">Bacillus subtilis</name>
    <dbReference type="NCBI Taxonomy" id="1423"/>
    <lineage>
        <taxon>Bacteria</taxon>
        <taxon>Bacillati</taxon>
        <taxon>Bacillota</taxon>
        <taxon>Bacilli</taxon>
        <taxon>Bacillales</taxon>
        <taxon>Bacillaceae</taxon>
        <taxon>Bacillus</taxon>
    </lineage>
</organism>
<dbReference type="Proteomes" id="UP000032247">
    <property type="component" value="Unassembled WGS sequence"/>
</dbReference>
<dbReference type="EMBL" id="JXBC01000003">
    <property type="protein sequence ID" value="KIU11159.1"/>
    <property type="molecule type" value="Genomic_DNA"/>
</dbReference>
<dbReference type="PATRIC" id="fig|1423.173.peg.1804"/>
<gene>
    <name evidence="2" type="ORF">P5633_14100</name>
    <name evidence="1" type="ORF">SC09_Contig24orf00040</name>
</gene>
<evidence type="ECO:0000313" key="3">
    <source>
        <dbReference type="Proteomes" id="UP000032247"/>
    </source>
</evidence>
<evidence type="ECO:0000313" key="2">
    <source>
        <dbReference type="EMBL" id="WEY83533.1"/>
    </source>
</evidence>
<protein>
    <submittedName>
        <fullName evidence="1">Uncharacterized protein</fullName>
    </submittedName>
</protein>